<dbReference type="GeneID" id="40474835"/>
<dbReference type="Proteomes" id="UP000306007">
    <property type="component" value="Chromosome"/>
</dbReference>
<evidence type="ECO:0000313" key="2">
    <source>
        <dbReference type="Proteomes" id="UP000306007"/>
    </source>
</evidence>
<dbReference type="AlphaFoldDB" id="A0A4Y5SMB5"/>
<proteinExistence type="predicted"/>
<accession>A0A4Y5SMB5</accession>
<dbReference type="KEGG" id="tic:FH039_06585"/>
<dbReference type="EMBL" id="CP040846">
    <property type="protein sequence ID" value="QDA31329.1"/>
    <property type="molecule type" value="Genomic_DNA"/>
</dbReference>
<keyword evidence="2" id="KW-1185">Reference proteome</keyword>
<organism evidence="1 2">
    <name type="scientific">Thermococcus indicus</name>
    <dbReference type="NCBI Taxonomy" id="2586643"/>
    <lineage>
        <taxon>Archaea</taxon>
        <taxon>Methanobacteriati</taxon>
        <taxon>Methanobacteriota</taxon>
        <taxon>Thermococci</taxon>
        <taxon>Thermococcales</taxon>
        <taxon>Thermococcaceae</taxon>
        <taxon>Thermococcus</taxon>
    </lineage>
</organism>
<protein>
    <submittedName>
        <fullName evidence="1">Uncharacterized protein</fullName>
    </submittedName>
</protein>
<gene>
    <name evidence="1" type="ORF">FH039_06585</name>
</gene>
<name>A0A4Y5SMB5_9EURY</name>
<reference evidence="1 2" key="1">
    <citation type="submission" date="2019-06" db="EMBL/GenBank/DDBJ databases">
        <title>Thermococcus indicus sp. nov., a Fe(III)-reducing hyperthermophilic archaeon isolated from the Onnuri vent field of the Central Indian Ocean ridge.</title>
        <authorList>
            <person name="Lim J.K."/>
            <person name="Kim Y.J."/>
            <person name="Kwon K.K."/>
        </authorList>
    </citation>
    <scope>NUCLEOTIDE SEQUENCE [LARGE SCALE GENOMIC DNA]</scope>
    <source>
        <strain evidence="1 2">IOH1</strain>
    </source>
</reference>
<sequence>MRVKLYELSGCGYDLVGIMEDDRIIWEVREGVMKRFLEHYHIKSAEELLRRFSGRVHFVAVPDTMKPTKRKVKDD</sequence>
<dbReference type="RefSeq" id="WP_139680672.1">
    <property type="nucleotide sequence ID" value="NZ_CP040846.1"/>
</dbReference>
<evidence type="ECO:0000313" key="1">
    <source>
        <dbReference type="EMBL" id="QDA31329.1"/>
    </source>
</evidence>